<keyword evidence="1" id="KW-1133">Transmembrane helix</keyword>
<feature type="transmembrane region" description="Helical" evidence="1">
    <location>
        <begin position="74"/>
        <end position="99"/>
    </location>
</feature>
<evidence type="ECO:0000313" key="2">
    <source>
        <dbReference type="EMBL" id="MDR6535949.1"/>
    </source>
</evidence>
<keyword evidence="3" id="KW-1185">Reference proteome</keyword>
<name>A0ABU1NBY5_9BURK</name>
<dbReference type="Proteomes" id="UP001184230">
    <property type="component" value="Unassembled WGS sequence"/>
</dbReference>
<evidence type="ECO:0000313" key="3">
    <source>
        <dbReference type="Proteomes" id="UP001184230"/>
    </source>
</evidence>
<feature type="transmembrane region" description="Helical" evidence="1">
    <location>
        <begin position="162"/>
        <end position="179"/>
    </location>
</feature>
<keyword evidence="1" id="KW-0812">Transmembrane</keyword>
<accession>A0ABU1NBY5</accession>
<feature type="transmembrane region" description="Helical" evidence="1">
    <location>
        <begin position="185"/>
        <end position="205"/>
    </location>
</feature>
<evidence type="ECO:0008006" key="4">
    <source>
        <dbReference type="Google" id="ProtNLM"/>
    </source>
</evidence>
<comment type="caution">
    <text evidence="2">The sequence shown here is derived from an EMBL/GenBank/DDBJ whole genome shotgun (WGS) entry which is preliminary data.</text>
</comment>
<evidence type="ECO:0000256" key="1">
    <source>
        <dbReference type="SAM" id="Phobius"/>
    </source>
</evidence>
<feature type="transmembrane region" description="Helical" evidence="1">
    <location>
        <begin position="254"/>
        <end position="270"/>
    </location>
</feature>
<protein>
    <recommendedName>
        <fullName evidence="4">4-amino-4-deoxy-L-arabinose transferase</fullName>
    </recommendedName>
</protein>
<dbReference type="RefSeq" id="WP_309900502.1">
    <property type="nucleotide sequence ID" value="NZ_JAVDRF010000003.1"/>
</dbReference>
<feature type="transmembrane region" description="Helical" evidence="1">
    <location>
        <begin position="111"/>
        <end position="132"/>
    </location>
</feature>
<reference evidence="2 3" key="1">
    <citation type="submission" date="2023-07" db="EMBL/GenBank/DDBJ databases">
        <title>Sorghum-associated microbial communities from plants grown in Nebraska, USA.</title>
        <authorList>
            <person name="Schachtman D."/>
        </authorList>
    </citation>
    <scope>NUCLEOTIDE SEQUENCE [LARGE SCALE GENOMIC DNA]</scope>
    <source>
        <strain evidence="2 3">DS1781</strain>
    </source>
</reference>
<keyword evidence="1" id="KW-0472">Membrane</keyword>
<feature type="transmembrane region" description="Helical" evidence="1">
    <location>
        <begin position="138"/>
        <end position="155"/>
    </location>
</feature>
<feature type="transmembrane region" description="Helical" evidence="1">
    <location>
        <begin position="282"/>
        <end position="304"/>
    </location>
</feature>
<gene>
    <name evidence="2" type="ORF">J2739_001719</name>
</gene>
<sequence>MQRPVVLHVVFPLAILLALCFRFAPYIQSLSFDLAQHYFLVDEIMKHGTIRPPPIPNITTMAIYPPASHWMAAVIGWIGGSGLVAITLVTISAVFLSYLLIARLVGAHKPIAIIVFGIFFVALIRSRSLIGWEVIENYFYPQLVADVVYLGTLLWLTRSSTILERTIIVVSAGVATMWIQPLVALHIFAAGAVLLALECLALWRARASSLKWCVLALLGVLAAGVVVVAIHPAFQVMRMISANNGGLNLGYSDLMLVTSASAAIGALNLWRWLAKTADFTDAVLGSAVIAASSMALLQFVAWKLNHDGSLYAVKKHMFLIVTLGAMNAARLVALRIHLRQGLVSAQLLSPIAAGLASLVILHSFTTPVRPIVDAINYANNAAQFRWPAYQPGTTLAEFHSDFVDGLVSFTSFEFPFDAKGIAWLQRQTKAVDIAAFVMVKRSPQLDAACKERFAESATFAIVPVACLKEP</sequence>
<proteinExistence type="predicted"/>
<feature type="transmembrane region" description="Helical" evidence="1">
    <location>
        <begin position="345"/>
        <end position="364"/>
    </location>
</feature>
<dbReference type="EMBL" id="JAVDRF010000003">
    <property type="protein sequence ID" value="MDR6535949.1"/>
    <property type="molecule type" value="Genomic_DNA"/>
</dbReference>
<feature type="transmembrane region" description="Helical" evidence="1">
    <location>
        <begin position="316"/>
        <end position="333"/>
    </location>
</feature>
<organism evidence="2 3">
    <name type="scientific">Variovorax soli</name>
    <dbReference type="NCBI Taxonomy" id="376815"/>
    <lineage>
        <taxon>Bacteria</taxon>
        <taxon>Pseudomonadati</taxon>
        <taxon>Pseudomonadota</taxon>
        <taxon>Betaproteobacteria</taxon>
        <taxon>Burkholderiales</taxon>
        <taxon>Comamonadaceae</taxon>
        <taxon>Variovorax</taxon>
    </lineage>
</organism>
<feature type="transmembrane region" description="Helical" evidence="1">
    <location>
        <begin position="212"/>
        <end position="234"/>
    </location>
</feature>